<dbReference type="OrthoDB" id="9951429at2"/>
<dbReference type="Proteomes" id="UP000548726">
    <property type="component" value="Unassembled WGS sequence"/>
</dbReference>
<gene>
    <name evidence="1" type="ORF">DmAi_22090</name>
</gene>
<reference evidence="1 2" key="1">
    <citation type="journal article" date="2020" name="Cell Rep.">
        <title>Local necrotic cells trigger systemic immune activation via gut microbiome dysbiosis in Drosophila.</title>
        <authorList>
            <person name="Kosakamoto H."/>
            <person name="Yamauchi T."/>
            <person name="Akuzawa-Tokita Y."/>
            <person name="Nishimura K."/>
            <person name="Soga T."/>
            <person name="Murakami T."/>
            <person name="Mori H."/>
            <person name="Yamamoto K."/>
            <person name="Miyazaki R."/>
            <person name="Koto A."/>
            <person name="Miura M."/>
            <person name="Obata F."/>
        </authorList>
    </citation>
    <scope>NUCLEOTIDE SEQUENCE [LARGE SCALE GENOMIC DNA]</scope>
    <source>
        <strain evidence="1 2">Ai</strain>
    </source>
</reference>
<keyword evidence="2" id="KW-1185">Reference proteome</keyword>
<comment type="caution">
    <text evidence="1">The sequence shown here is derived from an EMBL/GenBank/DDBJ whole genome shotgun (WGS) entry which is preliminary data.</text>
</comment>
<organism evidence="1 2">
    <name type="scientific">Acetobacter persici</name>
    <dbReference type="NCBI Taxonomy" id="1076596"/>
    <lineage>
        <taxon>Bacteria</taxon>
        <taxon>Pseudomonadati</taxon>
        <taxon>Pseudomonadota</taxon>
        <taxon>Alphaproteobacteria</taxon>
        <taxon>Acetobacterales</taxon>
        <taxon>Acetobacteraceae</taxon>
        <taxon>Acetobacter</taxon>
    </lineage>
</organism>
<dbReference type="RefSeq" id="WP_086656440.1">
    <property type="nucleotide sequence ID" value="NZ_BLJP01000009.1"/>
</dbReference>
<name>A0A6V8I994_9PROT</name>
<evidence type="ECO:0000313" key="1">
    <source>
        <dbReference type="EMBL" id="GFE94150.1"/>
    </source>
</evidence>
<sequence length="174" mass="19621">MSLFDIKEIEKARFLISEELTFLQCSDATLPQRAWLHFYEKSEKSCTFRDALVRIAVLLGSVEFLPCLPKNHKTYDAVLAYSGNLLRDARFSVADIHNPLSWFKMSGAWETFASAFTAAKEASGSDQNKARELIWMRALGDIDLYRAMVKIGCTCTHNILIVTDDHPSPTGKLV</sequence>
<dbReference type="EMBL" id="BLJP01000009">
    <property type="protein sequence ID" value="GFE94150.1"/>
    <property type="molecule type" value="Genomic_DNA"/>
</dbReference>
<dbReference type="AlphaFoldDB" id="A0A6V8I994"/>
<protein>
    <submittedName>
        <fullName evidence="1">Uncharacterized protein</fullName>
    </submittedName>
</protein>
<accession>A0A6V8I994</accession>
<evidence type="ECO:0000313" key="2">
    <source>
        <dbReference type="Proteomes" id="UP000548726"/>
    </source>
</evidence>
<proteinExistence type="predicted"/>